<dbReference type="EMBL" id="BAABAQ010000001">
    <property type="protein sequence ID" value="GAA4181417.1"/>
    <property type="molecule type" value="Genomic_DNA"/>
</dbReference>
<protein>
    <submittedName>
        <fullName evidence="2">Uncharacterized protein</fullName>
    </submittedName>
</protein>
<evidence type="ECO:0000313" key="2">
    <source>
        <dbReference type="EMBL" id="GAA4181417.1"/>
    </source>
</evidence>
<feature type="compositionally biased region" description="Basic and acidic residues" evidence="1">
    <location>
        <begin position="183"/>
        <end position="199"/>
    </location>
</feature>
<feature type="compositionally biased region" description="Basic and acidic residues" evidence="1">
    <location>
        <begin position="234"/>
        <end position="243"/>
    </location>
</feature>
<sequence length="243" mass="26908">MGMSKQTSFTLMLLLAFSVIVPGSAGYLSVKMEALGQAHRELVTLENRIRDERLAARIRKVERTYRDRRLQPVIASDGEPCDPPERSRDEPGTRSSGPEAVVPVPVANAERPREKRLRARRHVVQRHVPRAQDARERDARAPDTRGPGAPRQDVREPAEQRLTAQGRPGAGMVGEAAPPERWSQLERRGRRHQEGEVREAYGSTAPDAIDVERPPEGTGASPGEGFPPGSPQTETRETETRAN</sequence>
<evidence type="ECO:0000313" key="3">
    <source>
        <dbReference type="Proteomes" id="UP001501251"/>
    </source>
</evidence>
<accession>A0ABP8AC51</accession>
<dbReference type="Proteomes" id="UP001501251">
    <property type="component" value="Unassembled WGS sequence"/>
</dbReference>
<evidence type="ECO:0000256" key="1">
    <source>
        <dbReference type="SAM" id="MobiDB-lite"/>
    </source>
</evidence>
<comment type="caution">
    <text evidence="2">The sequence shown here is derived from an EMBL/GenBank/DDBJ whole genome shotgun (WGS) entry which is preliminary data.</text>
</comment>
<reference evidence="3" key="1">
    <citation type="journal article" date="2019" name="Int. J. Syst. Evol. Microbiol.">
        <title>The Global Catalogue of Microorganisms (GCM) 10K type strain sequencing project: providing services to taxonomists for standard genome sequencing and annotation.</title>
        <authorList>
            <consortium name="The Broad Institute Genomics Platform"/>
            <consortium name="The Broad Institute Genome Sequencing Center for Infectious Disease"/>
            <person name="Wu L."/>
            <person name="Ma J."/>
        </authorList>
    </citation>
    <scope>NUCLEOTIDE SEQUENCE [LARGE SCALE GENOMIC DNA]</scope>
    <source>
        <strain evidence="3">JCM 17388</strain>
    </source>
</reference>
<feature type="compositionally biased region" description="Basic residues" evidence="1">
    <location>
        <begin position="114"/>
        <end position="129"/>
    </location>
</feature>
<feature type="compositionally biased region" description="Basic and acidic residues" evidence="1">
    <location>
        <begin position="83"/>
        <end position="92"/>
    </location>
</feature>
<feature type="compositionally biased region" description="Low complexity" evidence="1">
    <location>
        <begin position="98"/>
        <end position="109"/>
    </location>
</feature>
<proteinExistence type="predicted"/>
<feature type="compositionally biased region" description="Basic and acidic residues" evidence="1">
    <location>
        <begin position="130"/>
        <end position="143"/>
    </location>
</feature>
<organism evidence="2 3">
    <name type="scientific">Streptosporangium oxazolinicum</name>
    <dbReference type="NCBI Taxonomy" id="909287"/>
    <lineage>
        <taxon>Bacteria</taxon>
        <taxon>Bacillati</taxon>
        <taxon>Actinomycetota</taxon>
        <taxon>Actinomycetes</taxon>
        <taxon>Streptosporangiales</taxon>
        <taxon>Streptosporangiaceae</taxon>
        <taxon>Streptosporangium</taxon>
    </lineage>
</organism>
<gene>
    <name evidence="2" type="ORF">GCM10022252_05770</name>
</gene>
<keyword evidence="3" id="KW-1185">Reference proteome</keyword>
<name>A0ABP8AC51_9ACTN</name>
<feature type="region of interest" description="Disordered" evidence="1">
    <location>
        <begin position="69"/>
        <end position="243"/>
    </location>
</feature>